<name>A0ABR0MMP9_GOSAR</name>
<comment type="caution">
    <text evidence="1">The sequence shown here is derived from an EMBL/GenBank/DDBJ whole genome shotgun (WGS) entry which is preliminary data.</text>
</comment>
<gene>
    <name evidence="1" type="ORF">PVK06_043149</name>
</gene>
<dbReference type="Proteomes" id="UP001358586">
    <property type="component" value="Chromosome 12"/>
</dbReference>
<evidence type="ECO:0000313" key="2">
    <source>
        <dbReference type="Proteomes" id="UP001358586"/>
    </source>
</evidence>
<evidence type="ECO:0000313" key="1">
    <source>
        <dbReference type="EMBL" id="KAK5775276.1"/>
    </source>
</evidence>
<accession>A0ABR0MMP9</accession>
<proteinExistence type="predicted"/>
<dbReference type="EMBL" id="JARKNE010000012">
    <property type="protein sequence ID" value="KAK5775276.1"/>
    <property type="molecule type" value="Genomic_DNA"/>
</dbReference>
<protein>
    <submittedName>
        <fullName evidence="1">Uncharacterized protein</fullName>
    </submittedName>
</protein>
<sequence>MEAWFILTMLQSNDCYNLRLDRHLPDNFDFTFDCKPRRKHSTVGVHHHLHHHLRRYHTVTRAPS</sequence>
<keyword evidence="2" id="KW-1185">Reference proteome</keyword>
<reference evidence="1 2" key="1">
    <citation type="submission" date="2023-03" db="EMBL/GenBank/DDBJ databases">
        <title>WGS of Gossypium arboreum.</title>
        <authorList>
            <person name="Yu D."/>
        </authorList>
    </citation>
    <scope>NUCLEOTIDE SEQUENCE [LARGE SCALE GENOMIC DNA]</scope>
    <source>
        <tissue evidence="1">Leaf</tissue>
    </source>
</reference>
<organism evidence="1 2">
    <name type="scientific">Gossypium arboreum</name>
    <name type="common">Tree cotton</name>
    <name type="synonym">Gossypium nanking</name>
    <dbReference type="NCBI Taxonomy" id="29729"/>
    <lineage>
        <taxon>Eukaryota</taxon>
        <taxon>Viridiplantae</taxon>
        <taxon>Streptophyta</taxon>
        <taxon>Embryophyta</taxon>
        <taxon>Tracheophyta</taxon>
        <taxon>Spermatophyta</taxon>
        <taxon>Magnoliopsida</taxon>
        <taxon>eudicotyledons</taxon>
        <taxon>Gunneridae</taxon>
        <taxon>Pentapetalae</taxon>
        <taxon>rosids</taxon>
        <taxon>malvids</taxon>
        <taxon>Malvales</taxon>
        <taxon>Malvaceae</taxon>
        <taxon>Malvoideae</taxon>
        <taxon>Gossypium</taxon>
    </lineage>
</organism>